<keyword evidence="11" id="KW-1185">Reference proteome</keyword>
<dbReference type="InterPro" id="IPR004695">
    <property type="entry name" value="SLAC1/Mae1/Ssu1/TehA"/>
</dbReference>
<organism evidence="10 11">
    <name type="scientific">Sistotremastrum niveocremeum HHB9708</name>
    <dbReference type="NCBI Taxonomy" id="1314777"/>
    <lineage>
        <taxon>Eukaryota</taxon>
        <taxon>Fungi</taxon>
        <taxon>Dikarya</taxon>
        <taxon>Basidiomycota</taxon>
        <taxon>Agaricomycotina</taxon>
        <taxon>Agaricomycetes</taxon>
        <taxon>Sistotremastrales</taxon>
        <taxon>Sistotremastraceae</taxon>
        <taxon>Sertulicium</taxon>
        <taxon>Sertulicium niveocremeum</taxon>
    </lineage>
</organism>
<dbReference type="InterPro" id="IPR051629">
    <property type="entry name" value="Sulfite_efflux_TDT"/>
</dbReference>
<gene>
    <name evidence="10" type="ORF">SISNIDRAFT_452859</name>
</gene>
<dbReference type="CDD" id="cd09318">
    <property type="entry name" value="TDT_SSU1"/>
    <property type="match status" value="1"/>
</dbReference>
<evidence type="ECO:0000256" key="1">
    <source>
        <dbReference type="ARBA" id="ARBA00004651"/>
    </source>
</evidence>
<evidence type="ECO:0008006" key="12">
    <source>
        <dbReference type="Google" id="ProtNLM"/>
    </source>
</evidence>
<feature type="transmembrane region" description="Helical" evidence="9">
    <location>
        <begin position="289"/>
        <end position="314"/>
    </location>
</feature>
<dbReference type="Gene3D" id="1.50.10.150">
    <property type="entry name" value="Voltage-dependent anion channel"/>
    <property type="match status" value="1"/>
</dbReference>
<comment type="subcellular location">
    <subcellularLocation>
        <location evidence="1">Cell membrane</location>
        <topology evidence="1">Multi-pass membrane protein</topology>
    </subcellularLocation>
</comment>
<evidence type="ECO:0000313" key="10">
    <source>
        <dbReference type="EMBL" id="KZS94745.1"/>
    </source>
</evidence>
<proteinExistence type="inferred from homology"/>
<dbReference type="InterPro" id="IPR038665">
    <property type="entry name" value="Voltage-dep_anion_channel_sf"/>
</dbReference>
<dbReference type="GO" id="GO:0000319">
    <property type="term" value="F:sulfite transmembrane transporter activity"/>
    <property type="evidence" value="ECO:0007669"/>
    <property type="project" value="TreeGrafter"/>
</dbReference>
<feature type="transmembrane region" description="Helical" evidence="9">
    <location>
        <begin position="100"/>
        <end position="120"/>
    </location>
</feature>
<feature type="transmembrane region" description="Helical" evidence="9">
    <location>
        <begin position="353"/>
        <end position="378"/>
    </location>
</feature>
<name>A0A164W561_9AGAM</name>
<evidence type="ECO:0000256" key="2">
    <source>
        <dbReference type="ARBA" id="ARBA00008566"/>
    </source>
</evidence>
<dbReference type="OrthoDB" id="1099at2759"/>
<evidence type="ECO:0000256" key="9">
    <source>
        <dbReference type="SAM" id="Phobius"/>
    </source>
</evidence>
<evidence type="ECO:0000256" key="6">
    <source>
        <dbReference type="ARBA" id="ARBA00022989"/>
    </source>
</evidence>
<sequence length="438" mass="48496">MDIDSVLDGSGSSRFKRRTLTDRIRHFTPSWFAASMGTGAVSLIFHNFPYGSKTTLRYIATGFFVLDLCLFVSFNALSITRYVMYPQIWGLMIRHPVQSLFLACYPMAFATIIGESLNLYQDWNLGGVSFLYFIWGMCLLNVILTMTSTFGLLYYTITRHKQSLESMTAVWLLPVVQPVVGASTTATMAAVLLDVSPRHALLTLCLAFGQLMIGLPLAFMIGTIYLLRLIVYGLPSSPFITSMFLILGPLGQGGIAFIRISEVIADMSAAGLLPPPFFTDPYTASIVKFMGLTMALFLWCFGLWWSFFAIAAIIEVFSRNRVPFGVPFWGMTFPIGVYVLLTLQLAVTLDSKFFRVTGTILGLALILLWACIFVRTVFLAFEGSMFYAPCLDDMPLPANPAQTKDTEPEPAIENPGTSSADRLPTVSIRNEETVAQPS</sequence>
<evidence type="ECO:0000313" key="11">
    <source>
        <dbReference type="Proteomes" id="UP000076722"/>
    </source>
</evidence>
<dbReference type="AlphaFoldDB" id="A0A164W561"/>
<feature type="transmembrane region" description="Helical" evidence="9">
    <location>
        <begin position="132"/>
        <end position="157"/>
    </location>
</feature>
<feature type="transmembrane region" description="Helical" evidence="9">
    <location>
        <begin position="326"/>
        <end position="347"/>
    </location>
</feature>
<evidence type="ECO:0000256" key="7">
    <source>
        <dbReference type="ARBA" id="ARBA00023136"/>
    </source>
</evidence>
<keyword evidence="6 9" id="KW-1133">Transmembrane helix</keyword>
<evidence type="ECO:0000256" key="8">
    <source>
        <dbReference type="SAM" id="MobiDB-lite"/>
    </source>
</evidence>
<dbReference type="Pfam" id="PF03595">
    <property type="entry name" value="SLAC1"/>
    <property type="match status" value="1"/>
</dbReference>
<feature type="transmembrane region" description="Helical" evidence="9">
    <location>
        <begin position="239"/>
        <end position="258"/>
    </location>
</feature>
<dbReference type="PANTHER" id="PTHR31686">
    <property type="match status" value="1"/>
</dbReference>
<evidence type="ECO:0000256" key="4">
    <source>
        <dbReference type="ARBA" id="ARBA00022475"/>
    </source>
</evidence>
<dbReference type="Proteomes" id="UP000076722">
    <property type="component" value="Unassembled WGS sequence"/>
</dbReference>
<feature type="transmembrane region" description="Helical" evidence="9">
    <location>
        <begin position="58"/>
        <end position="79"/>
    </location>
</feature>
<dbReference type="PANTHER" id="PTHR31686:SF1">
    <property type="entry name" value="SULFITE EFFLUX PUMP SSU1"/>
    <property type="match status" value="1"/>
</dbReference>
<feature type="transmembrane region" description="Helical" evidence="9">
    <location>
        <begin position="24"/>
        <end position="46"/>
    </location>
</feature>
<keyword evidence="7 9" id="KW-0472">Membrane</keyword>
<protein>
    <recommendedName>
        <fullName evidence="12">C4-dicarboxylate transporter/malic acid transport protein</fullName>
    </recommendedName>
</protein>
<feature type="region of interest" description="Disordered" evidence="8">
    <location>
        <begin position="398"/>
        <end position="438"/>
    </location>
</feature>
<dbReference type="EMBL" id="KV419403">
    <property type="protein sequence ID" value="KZS94745.1"/>
    <property type="molecule type" value="Genomic_DNA"/>
</dbReference>
<feature type="transmembrane region" description="Helical" evidence="9">
    <location>
        <begin position="169"/>
        <end position="193"/>
    </location>
</feature>
<keyword evidence="3" id="KW-0813">Transport</keyword>
<dbReference type="GO" id="GO:0005886">
    <property type="term" value="C:plasma membrane"/>
    <property type="evidence" value="ECO:0007669"/>
    <property type="project" value="UniProtKB-SubCell"/>
</dbReference>
<keyword evidence="5 9" id="KW-0812">Transmembrane</keyword>
<keyword evidence="4" id="KW-1003">Cell membrane</keyword>
<evidence type="ECO:0000256" key="3">
    <source>
        <dbReference type="ARBA" id="ARBA00022448"/>
    </source>
</evidence>
<evidence type="ECO:0000256" key="5">
    <source>
        <dbReference type="ARBA" id="ARBA00022692"/>
    </source>
</evidence>
<reference evidence="10 11" key="1">
    <citation type="journal article" date="2016" name="Mol. Biol. Evol.">
        <title>Comparative Genomics of Early-Diverging Mushroom-Forming Fungi Provides Insights into the Origins of Lignocellulose Decay Capabilities.</title>
        <authorList>
            <person name="Nagy L.G."/>
            <person name="Riley R."/>
            <person name="Tritt A."/>
            <person name="Adam C."/>
            <person name="Daum C."/>
            <person name="Floudas D."/>
            <person name="Sun H."/>
            <person name="Yadav J.S."/>
            <person name="Pangilinan J."/>
            <person name="Larsson K.H."/>
            <person name="Matsuura K."/>
            <person name="Barry K."/>
            <person name="Labutti K."/>
            <person name="Kuo R."/>
            <person name="Ohm R.A."/>
            <person name="Bhattacharya S.S."/>
            <person name="Shirouzu T."/>
            <person name="Yoshinaga Y."/>
            <person name="Martin F.M."/>
            <person name="Grigoriev I.V."/>
            <person name="Hibbett D.S."/>
        </authorList>
    </citation>
    <scope>NUCLEOTIDE SEQUENCE [LARGE SCALE GENOMIC DNA]</scope>
    <source>
        <strain evidence="10 11">HHB9708</strain>
    </source>
</reference>
<accession>A0A164W561</accession>
<feature type="transmembrane region" description="Helical" evidence="9">
    <location>
        <begin position="199"/>
        <end position="227"/>
    </location>
</feature>
<comment type="similarity">
    <text evidence="2">Belongs to the tellurite-resistance/dicarboxylate transporter (TDT) family.</text>
</comment>